<name>A0A9P8AGA9_9ASCO</name>
<keyword evidence="3 7" id="KW-0853">WD repeat</keyword>
<keyword evidence="2" id="KW-0963">Cytoplasm</keyword>
<dbReference type="Gene3D" id="2.130.10.10">
    <property type="entry name" value="YVTN repeat-like/Quinoprotein amine dehydrogenase"/>
    <property type="match status" value="4"/>
</dbReference>
<keyword evidence="9" id="KW-1185">Reference proteome</keyword>
<dbReference type="Pfam" id="PF00400">
    <property type="entry name" value="WD40"/>
    <property type="match status" value="1"/>
</dbReference>
<evidence type="ECO:0000256" key="3">
    <source>
        <dbReference type="ARBA" id="ARBA00022574"/>
    </source>
</evidence>
<evidence type="ECO:0008006" key="10">
    <source>
        <dbReference type="Google" id="ProtNLM"/>
    </source>
</evidence>
<keyword evidence="5" id="KW-0677">Repeat</keyword>
<evidence type="ECO:0000256" key="2">
    <source>
        <dbReference type="ARBA" id="ARBA00022490"/>
    </source>
</evidence>
<sequence>MPSNALSSVKEQSLQKLSHYGPVTSLKIFKSSLILAGYGPILKVYSVDKASNTTKLIFQKQVFGRNKIHSIAVSDEGKILVCGGRSFAVLKVDEEHCKLQVGSERAINEWIVSCAFLNETTALILNSHNTVYKIDVSQWDTEDQHFSLLEEVHCNEKSILYSGSIRILGNGDVYVAAGTVMNGVIIWNYHTKQILHNLTDHEGSIFGVKIDRNGKYVVSCSDDRSIKLYDLETAQLLATGWGHGSRIWNLDFFLQMDADVKIMSAGEDCTLRFWQYNQQESSLDQLELIENAHLGKHIWSSDIDDETLGLCVSGGADGKIRVHDLQNRGTLLSYSLVEISKQTGLTFQKNEIIKQYCELEVQTLFLTSHGQFFAMKANDSSFVKVTIPETLSKEFNNFGIMHGFKQSNSAIVCTRTGALLKIAFADEQEPSFEWIIESSSPNKVTNFLSYKGETSTYMFTDCPNPQIPFTFHILDHRLKIQKTLTLAQPERTFTSTFMHIDETNNWLFLGSRHATIAIYDLNSNSNANISLQVSAVFRKMCPGDTITSISFIEGNHNEATLLVTVRDGIYMYVKFSRVEDQEEFKFTILQENKLSKGFLEGAMIKDGSLIVYGFKSSHFYIWNETKQVEITNELCGGAHRKWELITYDEEADIDYKFIYINKSSLFFKTFKGRFTDANYGIINEGTHGREIRDIAISPVAYDDGNRLLLTASEDTTVRLSSVDTNGIITTYWCMNNHVSGMQKIAFINEEYAGSTAANEEFIIWKLSKLQASKVPVITEFARLPPSSDIPDLRIMDFTTIESTEGDIIVAAVYSDSSIKLWYLNTNTAQFVPLVEDRYTTCCILNVNFIKVKGQVLLVTGTTDGNVTIWDALECFLSTTDNTVTKLGPMLVKQQLHQSGVKALAIQYNDNDIHIFTGGDDNALVVSKLILSSNEVILEPISFVESAASSTITSISLVSTNKIFVTSVDQIIRLWTFNGEDLECDAATYTTVSDTGCSDAFSGTTNGTSLLFVGGAGLSVWK</sequence>
<evidence type="ECO:0000256" key="4">
    <source>
        <dbReference type="ARBA" id="ARBA00022694"/>
    </source>
</evidence>
<dbReference type="AlphaFoldDB" id="A0A9P8AGA9"/>
<comment type="subcellular location">
    <subcellularLocation>
        <location evidence="1">Cytoplasm</location>
    </subcellularLocation>
</comment>
<evidence type="ECO:0000313" key="9">
    <source>
        <dbReference type="Proteomes" id="UP000790833"/>
    </source>
</evidence>
<dbReference type="PANTHER" id="PTHR14344:SF3">
    <property type="entry name" value="WD REPEAT-CONTAINING PROTEIN 6"/>
    <property type="match status" value="1"/>
</dbReference>
<dbReference type="EMBL" id="JAHMUF010000020">
    <property type="protein sequence ID" value="KAG7192129.1"/>
    <property type="molecule type" value="Genomic_DNA"/>
</dbReference>
<evidence type="ECO:0000256" key="1">
    <source>
        <dbReference type="ARBA" id="ARBA00004496"/>
    </source>
</evidence>
<comment type="similarity">
    <text evidence="6">Belongs to the WD repeat WDR6 family.</text>
</comment>
<dbReference type="RefSeq" id="XP_043047680.1">
    <property type="nucleotide sequence ID" value="XM_043193254.1"/>
</dbReference>
<dbReference type="SMART" id="SM00320">
    <property type="entry name" value="WD40"/>
    <property type="match status" value="9"/>
</dbReference>
<protein>
    <recommendedName>
        <fullName evidence="10">Regulator of Ty1 transposition protein 10</fullName>
    </recommendedName>
</protein>
<keyword evidence="4" id="KW-0819">tRNA processing</keyword>
<dbReference type="PANTHER" id="PTHR14344">
    <property type="entry name" value="WD REPEAT PROTEIN"/>
    <property type="match status" value="1"/>
</dbReference>
<dbReference type="SUPFAM" id="SSF50978">
    <property type="entry name" value="WD40 repeat-like"/>
    <property type="match status" value="3"/>
</dbReference>
<gene>
    <name evidence="8" type="ORF">KQ657_002494</name>
</gene>
<feature type="repeat" description="WD" evidence="7">
    <location>
        <begin position="198"/>
        <end position="239"/>
    </location>
</feature>
<evidence type="ECO:0000313" key="8">
    <source>
        <dbReference type="EMBL" id="KAG7192129.1"/>
    </source>
</evidence>
<dbReference type="OrthoDB" id="66881at2759"/>
<dbReference type="InterPro" id="IPR015943">
    <property type="entry name" value="WD40/YVTN_repeat-like_dom_sf"/>
</dbReference>
<evidence type="ECO:0000256" key="5">
    <source>
        <dbReference type="ARBA" id="ARBA00022737"/>
    </source>
</evidence>
<dbReference type="InterPro" id="IPR001680">
    <property type="entry name" value="WD40_rpt"/>
</dbReference>
<dbReference type="PROSITE" id="PS50082">
    <property type="entry name" value="WD_REPEATS_2"/>
    <property type="match status" value="2"/>
</dbReference>
<comment type="caution">
    <text evidence="8">The sequence shown here is derived from an EMBL/GenBank/DDBJ whole genome shotgun (WGS) entry which is preliminary data.</text>
</comment>
<dbReference type="GeneID" id="66115868"/>
<dbReference type="InterPro" id="IPR036322">
    <property type="entry name" value="WD40_repeat_dom_sf"/>
</dbReference>
<dbReference type="Proteomes" id="UP000790833">
    <property type="component" value="Unassembled WGS sequence"/>
</dbReference>
<dbReference type="GO" id="GO:0005737">
    <property type="term" value="C:cytoplasm"/>
    <property type="evidence" value="ECO:0007669"/>
    <property type="project" value="UniProtKB-SubCell"/>
</dbReference>
<accession>A0A9P8AGA9</accession>
<organism evidence="8 9">
    <name type="scientific">Scheffersomyces spartinae</name>
    <dbReference type="NCBI Taxonomy" id="45513"/>
    <lineage>
        <taxon>Eukaryota</taxon>
        <taxon>Fungi</taxon>
        <taxon>Dikarya</taxon>
        <taxon>Ascomycota</taxon>
        <taxon>Saccharomycotina</taxon>
        <taxon>Pichiomycetes</taxon>
        <taxon>Debaryomycetaceae</taxon>
        <taxon>Scheffersomyces</taxon>
    </lineage>
</organism>
<dbReference type="InterPro" id="IPR051973">
    <property type="entry name" value="tRNA_Anticodon_Mtase-Reg"/>
</dbReference>
<dbReference type="PROSITE" id="PS50294">
    <property type="entry name" value="WD_REPEATS_REGION"/>
    <property type="match status" value="1"/>
</dbReference>
<dbReference type="GO" id="GO:0030488">
    <property type="term" value="P:tRNA methylation"/>
    <property type="evidence" value="ECO:0007669"/>
    <property type="project" value="TreeGrafter"/>
</dbReference>
<evidence type="ECO:0000256" key="6">
    <source>
        <dbReference type="ARBA" id="ARBA00038255"/>
    </source>
</evidence>
<feature type="repeat" description="WD" evidence="7">
    <location>
        <begin position="856"/>
        <end position="870"/>
    </location>
</feature>
<reference evidence="8" key="1">
    <citation type="submission" date="2021-03" db="EMBL/GenBank/DDBJ databases">
        <authorList>
            <person name="Palmer J.M."/>
        </authorList>
    </citation>
    <scope>NUCLEOTIDE SEQUENCE</scope>
    <source>
        <strain evidence="8">ARV_011</strain>
    </source>
</reference>
<evidence type="ECO:0000256" key="7">
    <source>
        <dbReference type="PROSITE-ProRule" id="PRU00221"/>
    </source>
</evidence>
<proteinExistence type="inferred from homology"/>